<dbReference type="AlphaFoldDB" id="A0A109K1R0"/>
<dbReference type="OrthoDB" id="9808310at2"/>
<evidence type="ECO:0000313" key="1">
    <source>
        <dbReference type="EMBL" id="KWV59056.1"/>
    </source>
</evidence>
<proteinExistence type="predicted"/>
<comment type="caution">
    <text evidence="1">The sequence shown here is derived from an EMBL/GenBank/DDBJ whole genome shotgun (WGS) entry which is preliminary data.</text>
</comment>
<reference evidence="1 2" key="1">
    <citation type="submission" date="2015-11" db="EMBL/GenBank/DDBJ databases">
        <title>Draft Genome Sequence of the Strain BR 10303 (Bradyrhizobium sp.) isolated from nodules of Centrolobium paraense.</title>
        <authorList>
            <person name="Zelli J.E."/>
            <person name="Simoes-Araujo J.L."/>
            <person name="Barauna A.C."/>
            <person name="Silva K."/>
        </authorList>
    </citation>
    <scope>NUCLEOTIDE SEQUENCE [LARGE SCALE GENOMIC DNA]</scope>
    <source>
        <strain evidence="1 2">BR 10303</strain>
    </source>
</reference>
<dbReference type="RefSeq" id="WP_066502798.1">
    <property type="nucleotide sequence ID" value="NZ_LNCU01000034.1"/>
</dbReference>
<sequence>MSRFPVHTLDSAPEASKPALRDVQARFGMIPNLAGAMATSPVLVQSFIGIFDKVHGGSFTEPQIQTVLLTDAVTNGCAWAVALHSALGLQAGLDSADVEAMRAGRSPENKQLGALSTLARTLIEKRGQLGDQDIERFLAAGFSKELLLEAIVIVAASTITNYTGSVTNPPLEAGLQAHAWHG</sequence>
<evidence type="ECO:0000313" key="2">
    <source>
        <dbReference type="Proteomes" id="UP000057737"/>
    </source>
</evidence>
<name>A0A109K1R0_9BRAD</name>
<gene>
    <name evidence="1" type="ORF">AS156_33330</name>
</gene>
<organism evidence="1 2">
    <name type="scientific">Bradyrhizobium macuxiense</name>
    <dbReference type="NCBI Taxonomy" id="1755647"/>
    <lineage>
        <taxon>Bacteria</taxon>
        <taxon>Pseudomonadati</taxon>
        <taxon>Pseudomonadota</taxon>
        <taxon>Alphaproteobacteria</taxon>
        <taxon>Hyphomicrobiales</taxon>
        <taxon>Nitrobacteraceae</taxon>
        <taxon>Bradyrhizobium</taxon>
    </lineage>
</organism>
<dbReference type="Gene3D" id="1.20.1290.10">
    <property type="entry name" value="AhpD-like"/>
    <property type="match status" value="1"/>
</dbReference>
<keyword evidence="2" id="KW-1185">Reference proteome</keyword>
<dbReference type="PANTHER" id="PTHR35446">
    <property type="entry name" value="SI:CH211-175M2.5"/>
    <property type="match status" value="1"/>
</dbReference>
<dbReference type="Proteomes" id="UP000057737">
    <property type="component" value="Unassembled WGS sequence"/>
</dbReference>
<protein>
    <submittedName>
        <fullName evidence="1">Carboxymuconolactone decarboxylase</fullName>
    </submittedName>
</protein>
<accession>A0A109K1R0</accession>
<dbReference type="SUPFAM" id="SSF69118">
    <property type="entry name" value="AhpD-like"/>
    <property type="match status" value="1"/>
</dbReference>
<dbReference type="InterPro" id="IPR029032">
    <property type="entry name" value="AhpD-like"/>
</dbReference>
<dbReference type="EMBL" id="LNCU01000034">
    <property type="protein sequence ID" value="KWV59056.1"/>
    <property type="molecule type" value="Genomic_DNA"/>
</dbReference>
<dbReference type="PANTHER" id="PTHR35446:SF3">
    <property type="entry name" value="CMD DOMAIN-CONTAINING PROTEIN"/>
    <property type="match status" value="1"/>
</dbReference>